<evidence type="ECO:0000313" key="1">
    <source>
        <dbReference type="EMBL" id="SDM16705.1"/>
    </source>
</evidence>
<gene>
    <name evidence="1" type="ORF">SAMN05192555_11022</name>
</gene>
<dbReference type="STRING" id="48727.SAMN05192555_11022"/>
<evidence type="ECO:0000313" key="2">
    <source>
        <dbReference type="Proteomes" id="UP000199107"/>
    </source>
</evidence>
<accession>A0A1G9R2N4</accession>
<dbReference type="EMBL" id="FNGH01000010">
    <property type="protein sequence ID" value="SDM16705.1"/>
    <property type="molecule type" value="Genomic_DNA"/>
</dbReference>
<keyword evidence="2" id="KW-1185">Reference proteome</keyword>
<name>A0A1G9R2N4_9GAMM</name>
<proteinExistence type="predicted"/>
<reference evidence="2" key="1">
    <citation type="submission" date="2016-10" db="EMBL/GenBank/DDBJ databases">
        <authorList>
            <person name="Varghese N."/>
            <person name="Submissions S."/>
        </authorList>
    </citation>
    <scope>NUCLEOTIDE SEQUENCE [LARGE SCALE GENOMIC DNA]</scope>
    <source>
        <strain evidence="2">AAP</strain>
    </source>
</reference>
<organism evidence="1 2">
    <name type="scientific">Franzmannia pantelleriensis</name>
    <dbReference type="NCBI Taxonomy" id="48727"/>
    <lineage>
        <taxon>Bacteria</taxon>
        <taxon>Pseudomonadati</taxon>
        <taxon>Pseudomonadota</taxon>
        <taxon>Gammaproteobacteria</taxon>
        <taxon>Oceanospirillales</taxon>
        <taxon>Halomonadaceae</taxon>
        <taxon>Franzmannia</taxon>
    </lineage>
</organism>
<protein>
    <submittedName>
        <fullName evidence="1">Uncharacterized protein</fullName>
    </submittedName>
</protein>
<sequence>MGRLAELSVSIIVQEILRGLDIVPIQFVEDNIHIRLALLKLTHQVWIINNTLTRRRVVKGTISHIEIFSVDSYYPVAPQIECLIKNIMLISVISKR</sequence>
<dbReference type="Proteomes" id="UP000199107">
    <property type="component" value="Unassembled WGS sequence"/>
</dbReference>
<dbReference type="AlphaFoldDB" id="A0A1G9R2N4"/>